<feature type="region of interest" description="Disordered" evidence="1">
    <location>
        <begin position="167"/>
        <end position="186"/>
    </location>
</feature>
<dbReference type="OrthoDB" id="5193164at2759"/>
<dbReference type="EMBL" id="KN714695">
    <property type="protein sequence ID" value="KUI57049.1"/>
    <property type="molecule type" value="Genomic_DNA"/>
</dbReference>
<name>A0A194UZH6_CYTMA</name>
<reference evidence="3" key="1">
    <citation type="submission" date="2014-12" db="EMBL/GenBank/DDBJ databases">
        <title>Genome Sequence of Valsa Canker Pathogens Uncovers a Specific Adaption of Colonization on Woody Bark.</title>
        <authorList>
            <person name="Yin Z."/>
            <person name="Liu H."/>
            <person name="Gao X."/>
            <person name="Li Z."/>
            <person name="Song N."/>
            <person name="Ke X."/>
            <person name="Dai Q."/>
            <person name="Wu Y."/>
            <person name="Sun Y."/>
            <person name="Xu J.-R."/>
            <person name="Kang Z.K."/>
            <person name="Wang L."/>
            <person name="Huang L."/>
        </authorList>
    </citation>
    <scope>NUCLEOTIDE SEQUENCE [LARGE SCALE GENOMIC DNA]</scope>
    <source>
        <strain evidence="3">SXYL134</strain>
    </source>
</reference>
<dbReference type="AlphaFoldDB" id="A0A194UZH6"/>
<evidence type="ECO:0000313" key="3">
    <source>
        <dbReference type="Proteomes" id="UP000078576"/>
    </source>
</evidence>
<organism evidence="2 3">
    <name type="scientific">Cytospora mali</name>
    <name type="common">Apple Valsa canker fungus</name>
    <name type="synonym">Valsa mali</name>
    <dbReference type="NCBI Taxonomy" id="578113"/>
    <lineage>
        <taxon>Eukaryota</taxon>
        <taxon>Fungi</taxon>
        <taxon>Dikarya</taxon>
        <taxon>Ascomycota</taxon>
        <taxon>Pezizomycotina</taxon>
        <taxon>Sordariomycetes</taxon>
        <taxon>Sordariomycetidae</taxon>
        <taxon>Diaporthales</taxon>
        <taxon>Cytosporaceae</taxon>
        <taxon>Cytospora</taxon>
    </lineage>
</organism>
<keyword evidence="3" id="KW-1185">Reference proteome</keyword>
<evidence type="ECO:0000313" key="2">
    <source>
        <dbReference type="EMBL" id="KUI57049.1"/>
    </source>
</evidence>
<dbReference type="Proteomes" id="UP000078576">
    <property type="component" value="Unassembled WGS sequence"/>
</dbReference>
<proteinExistence type="predicted"/>
<evidence type="ECO:0000256" key="1">
    <source>
        <dbReference type="SAM" id="MobiDB-lite"/>
    </source>
</evidence>
<sequence>MSGKAYDLVYLPDGKFFDASKAAGADNLEKLRVRMAGNTFFINLIGETGTKDVRIKRIASLLEGVNKYVTEFCNICDDAFEICDKDPRRYRGPHYQLAALKAGMDRAADYAYEYSKRILLYLELLRTTGSTMEDGAKRTLQTSIETQKKLIYEARWSVIKQMNLDVRPPPGPGSLPYGHPEGANPEDQDFRPLRNGKPVPQQEVSMTTGQLRPVNWRYDPGFKVPGSQHCKFLRLPGPYFAPRHDPRDAHDLFFLPEVTTMILFYFVRKYDQVTQNFAATGRLPQPRDEEEAAELVLRKKVAYPPIHFSTSLTISLQAFGMVLAEMSGENYDLFSIVDKFAHQENVERSTDPYIYRQPGTVTRRVNFGDGSGRFKPEDLNRGVKVEMTGEHHHVKTVDEGLCVKFDRVMWD</sequence>
<gene>
    <name evidence="2" type="ORF">VP1G_04338</name>
</gene>
<accession>A0A194UZH6</accession>
<protein>
    <submittedName>
        <fullName evidence="2">Uncharacterized protein</fullName>
    </submittedName>
</protein>